<keyword evidence="2" id="KW-0732">Signal</keyword>
<protein>
    <recommendedName>
        <fullName evidence="5">Lipoprotein</fullName>
    </recommendedName>
</protein>
<name>A0A5B8JB24_9ACTN</name>
<organism evidence="3 4">
    <name type="scientific">Streptomyces qinzhouensis</name>
    <dbReference type="NCBI Taxonomy" id="2599401"/>
    <lineage>
        <taxon>Bacteria</taxon>
        <taxon>Bacillati</taxon>
        <taxon>Actinomycetota</taxon>
        <taxon>Actinomycetes</taxon>
        <taxon>Kitasatosporales</taxon>
        <taxon>Streptomycetaceae</taxon>
        <taxon>Streptomyces</taxon>
    </lineage>
</organism>
<feature type="chain" id="PRO_5023095696" description="Lipoprotein" evidence="2">
    <location>
        <begin position="33"/>
        <end position="325"/>
    </location>
</feature>
<dbReference type="OrthoDB" id="4800194at2"/>
<evidence type="ECO:0000313" key="3">
    <source>
        <dbReference type="EMBL" id="QDY77101.1"/>
    </source>
</evidence>
<evidence type="ECO:0000256" key="1">
    <source>
        <dbReference type="SAM" id="MobiDB-lite"/>
    </source>
</evidence>
<dbReference type="Proteomes" id="UP000320580">
    <property type="component" value="Chromosome"/>
</dbReference>
<feature type="region of interest" description="Disordered" evidence="1">
    <location>
        <begin position="121"/>
        <end position="180"/>
    </location>
</feature>
<feature type="signal peptide" evidence="2">
    <location>
        <begin position="1"/>
        <end position="32"/>
    </location>
</feature>
<dbReference type="EMBL" id="CP042266">
    <property type="protein sequence ID" value="QDY77101.1"/>
    <property type="molecule type" value="Genomic_DNA"/>
</dbReference>
<evidence type="ECO:0008006" key="5">
    <source>
        <dbReference type="Google" id="ProtNLM"/>
    </source>
</evidence>
<evidence type="ECO:0000313" key="4">
    <source>
        <dbReference type="Proteomes" id="UP000320580"/>
    </source>
</evidence>
<sequence>MRSRRQLNSPLVAAMVAGLVAALAACSGKSNATEEAREEVVEGSTSRPGALAVQDLRFPLDDYEPTAQEQQTLDEAQGVLLKECMARLGFHYTPPKPSPVADDKKHSRVFGLLDLNVASKYGYGPQKESEENSSGEVRPARTEAERTALVGAPDLSLGDLPASQEEAERKRGGPMINGRAAPVGGCTRESFLKLYAPRPGTVDIMFTFSLKREAESRSVSDGRGVKVDGRWSACMKDAGFSVRNPRNPMKDLGISQEDSSGPEAVRVAVADVKCKERVDFAGIHYSIQSEYQRALIRDNRKTLESAGRQLRDRIELAATVLKKGQ</sequence>
<keyword evidence="4" id="KW-1185">Reference proteome</keyword>
<dbReference type="AlphaFoldDB" id="A0A5B8JB24"/>
<dbReference type="PROSITE" id="PS51257">
    <property type="entry name" value="PROKAR_LIPOPROTEIN"/>
    <property type="match status" value="1"/>
</dbReference>
<dbReference type="RefSeq" id="WP_146480387.1">
    <property type="nucleotide sequence ID" value="NZ_CP042266.1"/>
</dbReference>
<reference evidence="3 4" key="1">
    <citation type="submission" date="2019-07" db="EMBL/GenBank/DDBJ databases">
        <authorList>
            <person name="Zhu P."/>
        </authorList>
    </citation>
    <scope>NUCLEOTIDE SEQUENCE [LARGE SCALE GENOMIC DNA]</scope>
    <source>
        <strain evidence="3 4">SSL-25</strain>
    </source>
</reference>
<gene>
    <name evidence="3" type="ORF">FQU76_11890</name>
</gene>
<evidence type="ECO:0000256" key="2">
    <source>
        <dbReference type="SAM" id="SignalP"/>
    </source>
</evidence>
<accession>A0A5B8JB24</accession>
<proteinExistence type="predicted"/>
<dbReference type="KEGG" id="sqz:FQU76_11890"/>